<dbReference type="InterPro" id="IPR009003">
    <property type="entry name" value="Peptidase_S1_PA"/>
</dbReference>
<evidence type="ECO:0000313" key="3">
    <source>
        <dbReference type="Proteomes" id="UP000588112"/>
    </source>
</evidence>
<dbReference type="EMBL" id="JACHBR010000001">
    <property type="protein sequence ID" value="MBB5626018.1"/>
    <property type="molecule type" value="Genomic_DNA"/>
</dbReference>
<dbReference type="RefSeq" id="WP_184609659.1">
    <property type="nucleotide sequence ID" value="NZ_BOOS01000037.1"/>
</dbReference>
<evidence type="ECO:0000256" key="1">
    <source>
        <dbReference type="SAM" id="SignalP"/>
    </source>
</evidence>
<feature type="chain" id="PRO_5030886678" description="Peptidase S1 domain-containing protein" evidence="1">
    <location>
        <begin position="28"/>
        <end position="397"/>
    </location>
</feature>
<name>A0A7W9DP47_9ACTN</name>
<dbReference type="SUPFAM" id="SSF50494">
    <property type="entry name" value="Trypsin-like serine proteases"/>
    <property type="match status" value="1"/>
</dbReference>
<dbReference type="AlphaFoldDB" id="A0A7W9DP47"/>
<feature type="signal peptide" evidence="1">
    <location>
        <begin position="1"/>
        <end position="27"/>
    </location>
</feature>
<reference evidence="2 3" key="1">
    <citation type="submission" date="2020-08" db="EMBL/GenBank/DDBJ databases">
        <title>Sequencing the genomes of 1000 actinobacteria strains.</title>
        <authorList>
            <person name="Klenk H.-P."/>
        </authorList>
    </citation>
    <scope>NUCLEOTIDE SEQUENCE [LARGE SCALE GENOMIC DNA]</scope>
    <source>
        <strain evidence="2 3">DSM 45790</strain>
    </source>
</reference>
<organism evidence="2 3">
    <name type="scientific">Sphaerisporangium krabiense</name>
    <dbReference type="NCBI Taxonomy" id="763782"/>
    <lineage>
        <taxon>Bacteria</taxon>
        <taxon>Bacillati</taxon>
        <taxon>Actinomycetota</taxon>
        <taxon>Actinomycetes</taxon>
        <taxon>Streptosporangiales</taxon>
        <taxon>Streptosporangiaceae</taxon>
        <taxon>Sphaerisporangium</taxon>
    </lineage>
</organism>
<protein>
    <recommendedName>
        <fullName evidence="4">Peptidase S1 domain-containing protein</fullName>
    </recommendedName>
</protein>
<proteinExistence type="predicted"/>
<dbReference type="Proteomes" id="UP000588112">
    <property type="component" value="Unassembled WGS sequence"/>
</dbReference>
<keyword evidence="1" id="KW-0732">Signal</keyword>
<dbReference type="Gene3D" id="2.40.10.10">
    <property type="entry name" value="Trypsin-like serine proteases"/>
    <property type="match status" value="2"/>
</dbReference>
<comment type="caution">
    <text evidence="2">The sequence shown here is derived from an EMBL/GenBank/DDBJ whole genome shotgun (WGS) entry which is preliminary data.</text>
</comment>
<keyword evidence="3" id="KW-1185">Reference proteome</keyword>
<accession>A0A7W9DP47</accession>
<evidence type="ECO:0008006" key="4">
    <source>
        <dbReference type="Google" id="ProtNLM"/>
    </source>
</evidence>
<sequence length="397" mass="40598">MRRRFSLALVTLATTAGLALPVGSAMAQSPEPGAHNAPAAGYHIPRPAESALAGRTEVDQAAKIIRTAVANGADTGYGNIVVTDNAVQLFWKGAPPASLSSALAEARDIVTVEVLPADYSLAELESQAEVIAQDIRADVKGPVIGVQIAPDSSGLILRIRKDANPGQLGVPSVTVPYTTQESAVPTLTSRQVDTAPYSGGIVLTNQDPGVQYSCTSGFGVTKNNVKYLLTAGHCGQVGSQFRNSTSTVGSATQKHSAHDLLLVPANAAGTIYDGPVATTSKKGVVGWDYVYAGDIVKSSGATSGTVPRLWVTGNVYALVVNDVYGNSVVISNQIETVQLDGLTPAAGGDSGAPIFVDYGTTGKVVAKGSASAVSGTSLFFQPFSSAVVDFGVAPIPG</sequence>
<gene>
    <name evidence="2" type="ORF">BJ981_001717</name>
</gene>
<evidence type="ECO:0000313" key="2">
    <source>
        <dbReference type="EMBL" id="MBB5626018.1"/>
    </source>
</evidence>
<dbReference type="InterPro" id="IPR043504">
    <property type="entry name" value="Peptidase_S1_PA_chymotrypsin"/>
</dbReference>